<dbReference type="InterPro" id="IPR042467">
    <property type="entry name" value="Peptidase_C65_otubain_sub2"/>
</dbReference>
<dbReference type="PROSITE" id="PS50802">
    <property type="entry name" value="OTU"/>
    <property type="match status" value="1"/>
</dbReference>
<dbReference type="Pfam" id="PF10275">
    <property type="entry name" value="Peptidase_C65"/>
    <property type="match status" value="1"/>
</dbReference>
<evidence type="ECO:0000313" key="8">
    <source>
        <dbReference type="EMBL" id="OSD03720.1"/>
    </source>
</evidence>
<protein>
    <recommendedName>
        <fullName evidence="2">ubiquitinyl hydrolase 1</fullName>
        <ecNumber evidence="2">3.4.19.12</ecNumber>
    </recommendedName>
</protein>
<evidence type="ECO:0000256" key="2">
    <source>
        <dbReference type="ARBA" id="ARBA00012759"/>
    </source>
</evidence>
<dbReference type="STRING" id="1353009.A0A1Y2IRF7"/>
<evidence type="ECO:0000256" key="5">
    <source>
        <dbReference type="ARBA" id="ARBA00022801"/>
    </source>
</evidence>
<evidence type="ECO:0000256" key="1">
    <source>
        <dbReference type="ARBA" id="ARBA00000707"/>
    </source>
</evidence>
<evidence type="ECO:0000256" key="3">
    <source>
        <dbReference type="ARBA" id="ARBA00022670"/>
    </source>
</evidence>
<sequence length="274" mass="30814">MNLQTFPGDGLPMETRPLIAPLEPMTTLRAEYENGSQSFVKQIDWLMGQGWIGIRRTRGDGDCFYRSFAFAYIERMLNAPEPQLAVLKALSVLETTPSVLERVGFQTLVFEDFYEAFVGLIRGVLQPRPDGRLLTIASLLEAFNEPEVSNSVVMYLRLLASAHIKANADNYAGFLLHPETMESMDPESFCNNFVEAFGKEADHVQINALTSMLKVNINVAYLDGHDPNGQVNYVPFQNAPDEDADTEPVHLLYRPGHYDILDRRSEDPIPSLLE</sequence>
<dbReference type="PANTHER" id="PTHR12931">
    <property type="entry name" value="UBIQUITIN THIOLESTERASE PROTEIN OTUB"/>
    <property type="match status" value="1"/>
</dbReference>
<dbReference type="InterPro" id="IPR003323">
    <property type="entry name" value="OTU_dom"/>
</dbReference>
<keyword evidence="3" id="KW-0645">Protease</keyword>
<accession>A0A1Y2IRF7</accession>
<dbReference type="PANTHER" id="PTHR12931:SF15">
    <property type="entry name" value="UBIQUITIN THIOESTERASE OTUBAIN-LIKE"/>
    <property type="match status" value="1"/>
</dbReference>
<dbReference type="GO" id="GO:0043130">
    <property type="term" value="F:ubiquitin binding"/>
    <property type="evidence" value="ECO:0007669"/>
    <property type="project" value="TreeGrafter"/>
</dbReference>
<feature type="domain" description="OTU" evidence="7">
    <location>
        <begin position="52"/>
        <end position="264"/>
    </location>
</feature>
<reference evidence="8 9" key="1">
    <citation type="journal article" date="2015" name="Biotechnol. Biofuels">
        <title>Enhanced degradation of softwood versus hardwood by the white-rot fungus Pycnoporus coccineus.</title>
        <authorList>
            <person name="Couturier M."/>
            <person name="Navarro D."/>
            <person name="Chevret D."/>
            <person name="Henrissat B."/>
            <person name="Piumi F."/>
            <person name="Ruiz-Duenas F.J."/>
            <person name="Martinez A.T."/>
            <person name="Grigoriev I.V."/>
            <person name="Riley R."/>
            <person name="Lipzen A."/>
            <person name="Berrin J.G."/>
            <person name="Master E.R."/>
            <person name="Rosso M.N."/>
        </authorList>
    </citation>
    <scope>NUCLEOTIDE SEQUENCE [LARGE SCALE GENOMIC DNA]</scope>
    <source>
        <strain evidence="8 9">BRFM310</strain>
    </source>
</reference>
<proteinExistence type="predicted"/>
<evidence type="ECO:0000256" key="4">
    <source>
        <dbReference type="ARBA" id="ARBA00022786"/>
    </source>
</evidence>
<dbReference type="EMBL" id="KZ084099">
    <property type="protein sequence ID" value="OSD03720.1"/>
    <property type="molecule type" value="Genomic_DNA"/>
</dbReference>
<evidence type="ECO:0000259" key="7">
    <source>
        <dbReference type="PROSITE" id="PS50802"/>
    </source>
</evidence>
<dbReference type="OrthoDB" id="18915at2759"/>
<keyword evidence="9" id="KW-1185">Reference proteome</keyword>
<keyword evidence="5" id="KW-0378">Hydrolase</keyword>
<organism evidence="8 9">
    <name type="scientific">Trametes coccinea (strain BRFM310)</name>
    <name type="common">Pycnoporus coccineus</name>
    <dbReference type="NCBI Taxonomy" id="1353009"/>
    <lineage>
        <taxon>Eukaryota</taxon>
        <taxon>Fungi</taxon>
        <taxon>Dikarya</taxon>
        <taxon>Basidiomycota</taxon>
        <taxon>Agaricomycotina</taxon>
        <taxon>Agaricomycetes</taxon>
        <taxon>Polyporales</taxon>
        <taxon>Polyporaceae</taxon>
        <taxon>Trametes</taxon>
    </lineage>
</organism>
<dbReference type="CDD" id="cd22749">
    <property type="entry name" value="Otubain_C65"/>
    <property type="match status" value="1"/>
</dbReference>
<dbReference type="AlphaFoldDB" id="A0A1Y2IRF7"/>
<dbReference type="GO" id="GO:0004843">
    <property type="term" value="F:cysteine-type deubiquitinase activity"/>
    <property type="evidence" value="ECO:0007669"/>
    <property type="project" value="UniProtKB-EC"/>
</dbReference>
<dbReference type="GO" id="GO:0071108">
    <property type="term" value="P:protein K48-linked deubiquitination"/>
    <property type="evidence" value="ECO:0007669"/>
    <property type="project" value="TreeGrafter"/>
</dbReference>
<dbReference type="SUPFAM" id="SSF54001">
    <property type="entry name" value="Cysteine proteinases"/>
    <property type="match status" value="1"/>
</dbReference>
<dbReference type="InterPro" id="IPR038765">
    <property type="entry name" value="Papain-like_cys_pep_sf"/>
</dbReference>
<dbReference type="EC" id="3.4.19.12" evidence="2"/>
<comment type="catalytic activity">
    <reaction evidence="1">
        <text>Thiol-dependent hydrolysis of ester, thioester, amide, peptide and isopeptide bonds formed by the C-terminal Gly of ubiquitin (a 76-residue protein attached to proteins as an intracellular targeting signal).</text>
        <dbReference type="EC" id="3.4.19.12"/>
    </reaction>
</comment>
<dbReference type="Gene3D" id="3.30.200.60">
    <property type="entry name" value="Peptidase C65 Otubain, subdomain 1"/>
    <property type="match status" value="1"/>
</dbReference>
<name>A0A1Y2IRF7_TRAC3</name>
<dbReference type="Proteomes" id="UP000193067">
    <property type="component" value="Unassembled WGS sequence"/>
</dbReference>
<evidence type="ECO:0000256" key="6">
    <source>
        <dbReference type="ARBA" id="ARBA00022807"/>
    </source>
</evidence>
<keyword evidence="4" id="KW-0833">Ubl conjugation pathway</keyword>
<gene>
    <name evidence="8" type="ORF">PYCCODRAFT_1444304</name>
</gene>
<dbReference type="Gene3D" id="1.20.1300.20">
    <property type="entry name" value="Peptidase C65 Otubain, subdomain 2"/>
    <property type="match status" value="1"/>
</dbReference>
<dbReference type="GO" id="GO:0005634">
    <property type="term" value="C:nucleus"/>
    <property type="evidence" value="ECO:0007669"/>
    <property type="project" value="TreeGrafter"/>
</dbReference>
<dbReference type="InterPro" id="IPR019400">
    <property type="entry name" value="Peptidase_C65_otubain"/>
</dbReference>
<evidence type="ECO:0000313" key="9">
    <source>
        <dbReference type="Proteomes" id="UP000193067"/>
    </source>
</evidence>
<dbReference type="InterPro" id="IPR042468">
    <property type="entry name" value="Peptidase_C65_otubain_sub1"/>
</dbReference>
<dbReference type="GO" id="GO:0006508">
    <property type="term" value="P:proteolysis"/>
    <property type="evidence" value="ECO:0007669"/>
    <property type="project" value="UniProtKB-KW"/>
</dbReference>
<keyword evidence="6" id="KW-0788">Thiol protease</keyword>